<evidence type="ECO:0000313" key="2">
    <source>
        <dbReference type="Proteomes" id="UP000656244"/>
    </source>
</evidence>
<evidence type="ECO:0008006" key="3">
    <source>
        <dbReference type="Google" id="ProtNLM"/>
    </source>
</evidence>
<dbReference type="AlphaFoldDB" id="A0A923HCE9"/>
<proteinExistence type="predicted"/>
<dbReference type="RefSeq" id="WP_186563997.1">
    <property type="nucleotide sequence ID" value="NZ_JACNMF010000008.1"/>
</dbReference>
<reference evidence="1" key="1">
    <citation type="submission" date="2020-08" db="EMBL/GenBank/DDBJ databases">
        <title>Hyunsoonleella sp. strain SJ7 genome sequencing and assembly.</title>
        <authorList>
            <person name="Kim I."/>
        </authorList>
    </citation>
    <scope>NUCLEOTIDE SEQUENCE</scope>
    <source>
        <strain evidence="1">SJ7</strain>
    </source>
</reference>
<name>A0A923HCE9_9FLAO</name>
<dbReference type="Proteomes" id="UP000656244">
    <property type="component" value="Unassembled WGS sequence"/>
</dbReference>
<dbReference type="PROSITE" id="PS51257">
    <property type="entry name" value="PROKAR_LIPOPROTEIN"/>
    <property type="match status" value="1"/>
</dbReference>
<gene>
    <name evidence="1" type="ORF">H7U19_16550</name>
</gene>
<comment type="caution">
    <text evidence="1">The sequence shown here is derived from an EMBL/GenBank/DDBJ whole genome shotgun (WGS) entry which is preliminary data.</text>
</comment>
<sequence length="161" mass="18643">MKNLLILLCLLILSSCKEGNKVPKKNDKEIFNFVLSDTIAIGRNLARINEYSRVLNNNQEPFISVIVKNENEDGTKIIDTFSDGLRNPFFGISRYSVGNHKIEFTIEEKIATKTEIDNDSMELSIQDIYHHFDFNVYVKGNGYESPLNEILRKKMDEEYEE</sequence>
<dbReference type="EMBL" id="JACNMF010000008">
    <property type="protein sequence ID" value="MBC3760024.1"/>
    <property type="molecule type" value="Genomic_DNA"/>
</dbReference>
<protein>
    <recommendedName>
        <fullName evidence="3">Lipoprotein</fullName>
    </recommendedName>
</protein>
<accession>A0A923HCE9</accession>
<keyword evidence="2" id="KW-1185">Reference proteome</keyword>
<organism evidence="1 2">
    <name type="scientific">Hyunsoonleella aquatilis</name>
    <dbReference type="NCBI Taxonomy" id="2762758"/>
    <lineage>
        <taxon>Bacteria</taxon>
        <taxon>Pseudomonadati</taxon>
        <taxon>Bacteroidota</taxon>
        <taxon>Flavobacteriia</taxon>
        <taxon>Flavobacteriales</taxon>
        <taxon>Flavobacteriaceae</taxon>
    </lineage>
</organism>
<evidence type="ECO:0000313" key="1">
    <source>
        <dbReference type="EMBL" id="MBC3760024.1"/>
    </source>
</evidence>